<evidence type="ECO:0000313" key="13">
    <source>
        <dbReference type="EMBL" id="MBC2651637.1"/>
    </source>
</evidence>
<evidence type="ECO:0000256" key="2">
    <source>
        <dbReference type="ARBA" id="ARBA00022448"/>
    </source>
</evidence>
<dbReference type="Gene3D" id="2.40.170.20">
    <property type="entry name" value="TonB-dependent receptor, beta-barrel domain"/>
    <property type="match status" value="1"/>
</dbReference>
<evidence type="ECO:0000259" key="12">
    <source>
        <dbReference type="Pfam" id="PF00593"/>
    </source>
</evidence>
<keyword evidence="14" id="KW-1185">Reference proteome</keyword>
<dbReference type="InterPro" id="IPR039426">
    <property type="entry name" value="TonB-dep_rcpt-like"/>
</dbReference>
<dbReference type="PANTHER" id="PTHR32552">
    <property type="entry name" value="FERRICHROME IRON RECEPTOR-RELATED"/>
    <property type="match status" value="1"/>
</dbReference>
<evidence type="ECO:0000256" key="11">
    <source>
        <dbReference type="ARBA" id="ARBA00023237"/>
    </source>
</evidence>
<evidence type="ECO:0000256" key="6">
    <source>
        <dbReference type="ARBA" id="ARBA00022729"/>
    </source>
</evidence>
<evidence type="ECO:0000256" key="8">
    <source>
        <dbReference type="ARBA" id="ARBA00023065"/>
    </source>
</evidence>
<evidence type="ECO:0000256" key="10">
    <source>
        <dbReference type="ARBA" id="ARBA00023136"/>
    </source>
</evidence>
<keyword evidence="10" id="KW-0472">Membrane</keyword>
<keyword evidence="4" id="KW-0410">Iron transport</keyword>
<name>A0A7X1KC13_9SPHN</name>
<keyword evidence="5" id="KW-0812">Transmembrane</keyword>
<gene>
    <name evidence="13" type="ORF">H7F49_07965</name>
</gene>
<comment type="caution">
    <text evidence="13">The sequence shown here is derived from an EMBL/GenBank/DDBJ whole genome shotgun (WGS) entry which is preliminary data.</text>
</comment>
<keyword evidence="6" id="KW-0732">Signal</keyword>
<keyword evidence="7" id="KW-0408">Iron</keyword>
<keyword evidence="2" id="KW-0813">Transport</keyword>
<dbReference type="SUPFAM" id="SSF56935">
    <property type="entry name" value="Porins"/>
    <property type="match status" value="1"/>
</dbReference>
<dbReference type="GO" id="GO:0009279">
    <property type="term" value="C:cell outer membrane"/>
    <property type="evidence" value="ECO:0007669"/>
    <property type="project" value="UniProtKB-SubCell"/>
</dbReference>
<dbReference type="GO" id="GO:0015344">
    <property type="term" value="F:siderophore uptake transmembrane transporter activity"/>
    <property type="evidence" value="ECO:0007669"/>
    <property type="project" value="TreeGrafter"/>
</dbReference>
<feature type="domain" description="TonB-dependent receptor-like beta-barrel" evidence="12">
    <location>
        <begin position="148"/>
        <end position="543"/>
    </location>
</feature>
<dbReference type="RefSeq" id="WP_185683050.1">
    <property type="nucleotide sequence ID" value="NZ_JACLAU010000008.1"/>
</dbReference>
<comment type="subcellular location">
    <subcellularLocation>
        <location evidence="1">Cell outer membrane</location>
        <topology evidence="1">Multi-pass membrane protein</topology>
    </subcellularLocation>
</comment>
<proteinExistence type="predicted"/>
<evidence type="ECO:0000256" key="4">
    <source>
        <dbReference type="ARBA" id="ARBA00022496"/>
    </source>
</evidence>
<evidence type="ECO:0000256" key="3">
    <source>
        <dbReference type="ARBA" id="ARBA00022452"/>
    </source>
</evidence>
<dbReference type="EMBL" id="JACLAU010000008">
    <property type="protein sequence ID" value="MBC2651637.1"/>
    <property type="molecule type" value="Genomic_DNA"/>
</dbReference>
<dbReference type="Proteomes" id="UP000520156">
    <property type="component" value="Unassembled WGS sequence"/>
</dbReference>
<evidence type="ECO:0000313" key="14">
    <source>
        <dbReference type="Proteomes" id="UP000520156"/>
    </source>
</evidence>
<evidence type="ECO:0000256" key="5">
    <source>
        <dbReference type="ARBA" id="ARBA00022692"/>
    </source>
</evidence>
<evidence type="ECO:0000256" key="9">
    <source>
        <dbReference type="ARBA" id="ARBA00023077"/>
    </source>
</evidence>
<keyword evidence="8" id="KW-0406">Ion transport</keyword>
<sequence>MDIVDRVPPRLVDGNTIRVGIAAQRFPFPAPTGLVDFDINQVGSETGLSLQLDTASPVSPGPGGNLELSLPFASKSGGLFLGFGFREARRPEGGSHRGRGIAGTLLLRPAPGAELLLFGGANFTRSEEARATLFPAGTALPPRVRRGLFLGQPWTGRETDGNLVGFAGKWQIGSLRIEAGLFNSARILLWNFSDNLTGVTASGSTANRIIVAARDNRDKALSGELRLVRDWATGRINHSFVLSLRGRNKERWFGGGQRIALGPSSAINPDPRPAPAIVTTALDHDVVRQRTYGFAYSGTLRGKAGLDFALSRTDYSKTIDFSAPTSPDIRVRDRPLIGNISAWAVPVRGLTLFGGYTRGQEEALIAPDVATNRAEAPPAIRTSQIEAGARFTLSKQLGLVATAFRISKPYYNLDPAFRYREIGSLSNRGIELSLTGQLTPGLVAVAGTLLMDSRIGGDPASLSQIGPRPVGQARRRSVLNIDWRMQQGKGPLSLDLAAESLSARTANIPNTLFAPGRTTLNLGARYRFAVHDKPIMLRLQLQNALNAYAWNVSASGGFTYINPRLLLVQLVADI</sequence>
<keyword evidence="3" id="KW-1134">Transmembrane beta strand</keyword>
<dbReference type="PANTHER" id="PTHR32552:SF68">
    <property type="entry name" value="FERRICHROME OUTER MEMBRANE TRANSPORTER_PHAGE RECEPTOR"/>
    <property type="match status" value="1"/>
</dbReference>
<evidence type="ECO:0000256" key="1">
    <source>
        <dbReference type="ARBA" id="ARBA00004571"/>
    </source>
</evidence>
<reference evidence="13 14" key="1">
    <citation type="submission" date="2020-08" db="EMBL/GenBank/DDBJ databases">
        <title>The genome sequence of Novosphingobium flavum 4Y4.</title>
        <authorList>
            <person name="Liu Y."/>
        </authorList>
    </citation>
    <scope>NUCLEOTIDE SEQUENCE [LARGE SCALE GENOMIC DNA]</scope>
    <source>
        <strain evidence="13 14">4Y4</strain>
    </source>
</reference>
<keyword evidence="9" id="KW-0798">TonB box</keyword>
<keyword evidence="11" id="KW-0998">Cell outer membrane</keyword>
<dbReference type="InterPro" id="IPR000531">
    <property type="entry name" value="Beta-barrel_TonB"/>
</dbReference>
<accession>A0A7X1KC13</accession>
<dbReference type="Pfam" id="PF00593">
    <property type="entry name" value="TonB_dep_Rec_b-barrel"/>
    <property type="match status" value="1"/>
</dbReference>
<organism evidence="13 14">
    <name type="scientific">Novosphingobium aerophilum</name>
    <dbReference type="NCBI Taxonomy" id="2839843"/>
    <lineage>
        <taxon>Bacteria</taxon>
        <taxon>Pseudomonadati</taxon>
        <taxon>Pseudomonadota</taxon>
        <taxon>Alphaproteobacteria</taxon>
        <taxon>Sphingomonadales</taxon>
        <taxon>Sphingomonadaceae</taxon>
        <taxon>Novosphingobium</taxon>
    </lineage>
</organism>
<protein>
    <submittedName>
        <fullName evidence="13">TonB-dependent receptor</fullName>
    </submittedName>
</protein>
<dbReference type="InterPro" id="IPR036942">
    <property type="entry name" value="Beta-barrel_TonB_sf"/>
</dbReference>
<keyword evidence="13" id="KW-0675">Receptor</keyword>
<dbReference type="AlphaFoldDB" id="A0A7X1KC13"/>
<evidence type="ECO:0000256" key="7">
    <source>
        <dbReference type="ARBA" id="ARBA00023004"/>
    </source>
</evidence>